<evidence type="ECO:0000313" key="3">
    <source>
        <dbReference type="EMBL" id="GEX42708.1"/>
    </source>
</evidence>
<dbReference type="PANTHER" id="PTHR31635:SF196">
    <property type="entry name" value="REVERSE TRANSCRIPTASE DOMAIN-CONTAINING PROTEIN-RELATED"/>
    <property type="match status" value="1"/>
</dbReference>
<sequence length="1128" mass="128855">MPKKAGGVKKDTWVNEVGNSYVHVVKGQMQPENKESEATPALVLSDECLLSKDLSKYLFGRVKQFASLANIRKAVSNEGFADIKIQYMGELWVLLEFVSEDSMKLFQDNVEVEGIPFKLWSDNTFKRIATQAFWIHAKEAPGWVPDFMKENDDEEQNDDGGFNVHELGSCGGDSDVEGVLETIFEESGQKENNLDEKHTNKQKNHSGDPVSIYKLLKKNKDNVEKENNTEHSMKYPPGFTPKEGTDVVGMHAEESRSDNIVNLSDHNAEEVNNTFSGNFPKKNSKEDVSNSVCSSHFKTSMVPRTGGSILSLMDELVKVGDSVGNSGGILCVWDPNSFRKSNATVSDYFIMIRGVRRQTGNDLLIITVYAPHDLKDKHMLWDYLTYEIGKWKREVNMLSAKNVKAKYKDELEALEVIIDKGDGNVEVVNKRMEVVNTLQKIDKICSSEMAQKAKVKWSIKGDENTSFFHGMLNKKWSLLNIRGIMVDGMWIESPNRVKGESFHRFSSRFDKPDARRAHIEMRYPKTLTCDQQVKLESDVSNEEIKRAIWDCGIDKSPGPDGFTFGFYRRFWNLIENDVYDAVKYFITYGVIPKGFNSYFIALILKIPDANTVKDFRPISLIGSLYKIITKILANRLVGVLGDIVNEIKKQTLIFNVDFEKAYDSVRWDFLDDILKNFGFGEKWCMWIQSCLRSSRRSILINGSPTKEFQFFKGLKQGDPLSSFLFILIMESLHLSFQRVVDARIFKGIKLRSSLSISHMLYADDAVFACQWCDGNITTLVHVLECFYRASGLRINMSKSKIMGVLVDSDKVKCDASKLKCLILKTPFSYLDLKVGGSMSRVHTWNEMWRFYTQNTSLWVRVIKAILGDDEKVGGYVKDGAKSCWLSIVNEIYSLKNKVINSLDFMHVKLGNGDKTAFWEDIWIEGKALKNRYPRIYSLETCKLIIVGMKLAQTSLNSSFRRVPSGGVEQEQFDELLALVHDVTLTPMSDRWIWASESSGDFFVASVRKVIDDKSLPKVDSKTRWIKCVPIKVNVHAWKVKTDSLPTRFNVSRRGIHIDSIMCAICDKGAETSSHLFFSCCMARQTVRMITRWWDVPYCEVGSYEDRINWFVNLRLSYKHKQMFEGFVF</sequence>
<dbReference type="PROSITE" id="PS50878">
    <property type="entry name" value="RT_POL"/>
    <property type="match status" value="1"/>
</dbReference>
<dbReference type="PANTHER" id="PTHR31635">
    <property type="entry name" value="REVERSE TRANSCRIPTASE DOMAIN-CONTAINING PROTEIN-RELATED"/>
    <property type="match status" value="1"/>
</dbReference>
<comment type="caution">
    <text evidence="3">The sequence shown here is derived from an EMBL/GenBank/DDBJ whole genome shotgun (WGS) entry which is preliminary data.</text>
</comment>
<dbReference type="CDD" id="cd01650">
    <property type="entry name" value="RT_nLTR_like"/>
    <property type="match status" value="1"/>
</dbReference>
<keyword evidence="3" id="KW-0695">RNA-directed DNA polymerase</keyword>
<evidence type="ECO:0000259" key="2">
    <source>
        <dbReference type="PROSITE" id="PS50878"/>
    </source>
</evidence>
<keyword evidence="3" id="KW-0808">Transferase</keyword>
<dbReference type="Pfam" id="PF00078">
    <property type="entry name" value="RVT_1"/>
    <property type="match status" value="1"/>
</dbReference>
<evidence type="ECO:0000256" key="1">
    <source>
        <dbReference type="SAM" id="MobiDB-lite"/>
    </source>
</evidence>
<dbReference type="InterPro" id="IPR026960">
    <property type="entry name" value="RVT-Znf"/>
</dbReference>
<gene>
    <name evidence="3" type="ORF">Tci_314683</name>
</gene>
<reference evidence="3" key="1">
    <citation type="journal article" date="2019" name="Sci. Rep.">
        <title>Draft genome of Tanacetum cinerariifolium, the natural source of mosquito coil.</title>
        <authorList>
            <person name="Yamashiro T."/>
            <person name="Shiraishi A."/>
            <person name="Satake H."/>
            <person name="Nakayama K."/>
        </authorList>
    </citation>
    <scope>NUCLEOTIDE SEQUENCE</scope>
</reference>
<dbReference type="SUPFAM" id="SSF56672">
    <property type="entry name" value="DNA/RNA polymerases"/>
    <property type="match status" value="1"/>
</dbReference>
<protein>
    <submittedName>
        <fullName evidence="3">RNA-directed DNA polymerase, eukaryota</fullName>
    </submittedName>
</protein>
<dbReference type="EMBL" id="BKCJ010107662">
    <property type="protein sequence ID" value="GEX42708.1"/>
    <property type="molecule type" value="Genomic_DNA"/>
</dbReference>
<feature type="domain" description="Reverse transcriptase" evidence="2">
    <location>
        <begin position="587"/>
        <end position="834"/>
    </location>
</feature>
<feature type="region of interest" description="Disordered" evidence="1">
    <location>
        <begin position="187"/>
        <end position="208"/>
    </location>
</feature>
<proteinExistence type="predicted"/>
<keyword evidence="3" id="KW-0548">Nucleotidyltransferase</keyword>
<name>A0A699HCA3_TANCI</name>
<dbReference type="InterPro" id="IPR043502">
    <property type="entry name" value="DNA/RNA_pol_sf"/>
</dbReference>
<dbReference type="InterPro" id="IPR000477">
    <property type="entry name" value="RT_dom"/>
</dbReference>
<dbReference type="GO" id="GO:0003964">
    <property type="term" value="F:RNA-directed DNA polymerase activity"/>
    <property type="evidence" value="ECO:0007669"/>
    <property type="project" value="UniProtKB-KW"/>
</dbReference>
<accession>A0A699HCA3</accession>
<dbReference type="Pfam" id="PF13966">
    <property type="entry name" value="zf-RVT"/>
    <property type="match status" value="1"/>
</dbReference>
<organism evidence="3">
    <name type="scientific">Tanacetum cinerariifolium</name>
    <name type="common">Dalmatian daisy</name>
    <name type="synonym">Chrysanthemum cinerariifolium</name>
    <dbReference type="NCBI Taxonomy" id="118510"/>
    <lineage>
        <taxon>Eukaryota</taxon>
        <taxon>Viridiplantae</taxon>
        <taxon>Streptophyta</taxon>
        <taxon>Embryophyta</taxon>
        <taxon>Tracheophyta</taxon>
        <taxon>Spermatophyta</taxon>
        <taxon>Magnoliopsida</taxon>
        <taxon>eudicotyledons</taxon>
        <taxon>Gunneridae</taxon>
        <taxon>Pentapetalae</taxon>
        <taxon>asterids</taxon>
        <taxon>campanulids</taxon>
        <taxon>Asterales</taxon>
        <taxon>Asteraceae</taxon>
        <taxon>Asteroideae</taxon>
        <taxon>Anthemideae</taxon>
        <taxon>Anthemidinae</taxon>
        <taxon>Tanacetum</taxon>
    </lineage>
</organism>
<feature type="compositionally biased region" description="Basic and acidic residues" evidence="1">
    <location>
        <begin position="187"/>
        <end position="199"/>
    </location>
</feature>
<dbReference type="AlphaFoldDB" id="A0A699HCA3"/>